<evidence type="ECO:0000313" key="9">
    <source>
        <dbReference type="EMBL" id="OIR22399.1"/>
    </source>
</evidence>
<dbReference type="InterPro" id="IPR002638">
    <property type="entry name" value="Quinolinate_PRibosylTrfase_C"/>
</dbReference>
<gene>
    <name evidence="9" type="ORF">BEU02_01355</name>
</gene>
<keyword evidence="5 6" id="KW-0808">Transferase</keyword>
<dbReference type="Gene3D" id="3.20.20.70">
    <property type="entry name" value="Aldolase class I"/>
    <property type="match status" value="1"/>
</dbReference>
<dbReference type="Pfam" id="PF01729">
    <property type="entry name" value="QRPTase_C"/>
    <property type="match status" value="1"/>
</dbReference>
<dbReference type="GO" id="GO:0034213">
    <property type="term" value="P:quinolinate catabolic process"/>
    <property type="evidence" value="ECO:0007669"/>
    <property type="project" value="TreeGrafter"/>
</dbReference>
<dbReference type="PANTHER" id="PTHR32179">
    <property type="entry name" value="NICOTINATE-NUCLEOTIDE PYROPHOSPHORYLASE [CARBOXYLATING]"/>
    <property type="match status" value="1"/>
</dbReference>
<feature type="domain" description="Quinolinate phosphoribosyl transferase N-terminal" evidence="8">
    <location>
        <begin position="17"/>
        <end position="97"/>
    </location>
</feature>
<dbReference type="UniPathway" id="UPA00253">
    <property type="reaction ID" value="UER00331"/>
</dbReference>
<comment type="pathway">
    <text evidence="1 6">Cofactor biosynthesis; NAD(+) biosynthesis; nicotinate D-ribonucleotide from quinolinate: step 1/1.</text>
</comment>
<dbReference type="GO" id="GO:0005737">
    <property type="term" value="C:cytoplasm"/>
    <property type="evidence" value="ECO:0007669"/>
    <property type="project" value="TreeGrafter"/>
</dbReference>
<comment type="function">
    <text evidence="6">Involved in the catabolism of quinolinic acid (QA).</text>
</comment>
<sequence length="268" mass="29486">MQDKLDEWFAEDLGKGDFTTQAVVSNEICEAKVTGGPGVISGLKICFDLLERHNIDYISEYNDGDTINSSLILSLKGKAHDILATERLLLNILSHLSGISTHTNKIVRIAKKVNPQVEILATRKTLPGLRNFEKEAVVHGGGATHRMRLDDAILIKDNHLKLSKSIQKSIELSRTKYPELMVEVEADDENQAIEIATHGADRVMLDNFTPQEAVKAIKKLRQISNIEIEISGGITIENIADYAGSADFISLGSLTMSSLPVDFSLHVI</sequence>
<evidence type="ECO:0000256" key="6">
    <source>
        <dbReference type="PIRNR" id="PIRNR006250"/>
    </source>
</evidence>
<evidence type="ECO:0000256" key="3">
    <source>
        <dbReference type="ARBA" id="ARBA00022642"/>
    </source>
</evidence>
<dbReference type="Pfam" id="PF02749">
    <property type="entry name" value="QRPTase_N"/>
    <property type="match status" value="1"/>
</dbReference>
<dbReference type="NCBIfam" id="TIGR00078">
    <property type="entry name" value="nadC"/>
    <property type="match status" value="1"/>
</dbReference>
<dbReference type="PANTHER" id="PTHR32179:SF3">
    <property type="entry name" value="NICOTINATE-NUCLEOTIDE PYROPHOSPHORYLASE [CARBOXYLATING]"/>
    <property type="match status" value="1"/>
</dbReference>
<dbReference type="Proteomes" id="UP000183686">
    <property type="component" value="Unassembled WGS sequence"/>
</dbReference>
<dbReference type="InterPro" id="IPR022412">
    <property type="entry name" value="Quinolinate_PRibosylTrfase_N"/>
</dbReference>
<dbReference type="AlphaFoldDB" id="A0A1J5TNA1"/>
<dbReference type="InterPro" id="IPR013785">
    <property type="entry name" value="Aldolase_TIM"/>
</dbReference>
<feature type="domain" description="Quinolinate phosphoribosyl transferase C-terminal" evidence="7">
    <location>
        <begin position="99"/>
        <end position="265"/>
    </location>
</feature>
<dbReference type="CDD" id="cd01568">
    <property type="entry name" value="QPRTase_NadC"/>
    <property type="match status" value="1"/>
</dbReference>
<evidence type="ECO:0000256" key="2">
    <source>
        <dbReference type="ARBA" id="ARBA00009400"/>
    </source>
</evidence>
<dbReference type="SUPFAM" id="SSF51690">
    <property type="entry name" value="Nicotinate/Quinolinate PRTase C-terminal domain-like"/>
    <property type="match status" value="1"/>
</dbReference>
<evidence type="ECO:0000259" key="7">
    <source>
        <dbReference type="Pfam" id="PF01729"/>
    </source>
</evidence>
<dbReference type="InterPro" id="IPR037128">
    <property type="entry name" value="Quinolinate_PRibosylTase_N_sf"/>
</dbReference>
<dbReference type="InterPro" id="IPR027277">
    <property type="entry name" value="NadC/ModD"/>
</dbReference>
<dbReference type="EC" id="2.4.2.19" evidence="6"/>
<evidence type="ECO:0000259" key="8">
    <source>
        <dbReference type="Pfam" id="PF02749"/>
    </source>
</evidence>
<evidence type="ECO:0000256" key="1">
    <source>
        <dbReference type="ARBA" id="ARBA00004893"/>
    </source>
</evidence>
<name>A0A1J5TNA1_9ARCH</name>
<dbReference type="GO" id="GO:0009435">
    <property type="term" value="P:NAD+ biosynthetic process"/>
    <property type="evidence" value="ECO:0007669"/>
    <property type="project" value="UniProtKB-UniPathway"/>
</dbReference>
<keyword evidence="3 6" id="KW-0662">Pyridine nucleotide biosynthesis</keyword>
<dbReference type="PIRSF" id="PIRSF006250">
    <property type="entry name" value="NadC_ModD"/>
    <property type="match status" value="1"/>
</dbReference>
<dbReference type="GO" id="GO:0004514">
    <property type="term" value="F:nicotinate-nucleotide diphosphorylase (carboxylating) activity"/>
    <property type="evidence" value="ECO:0007669"/>
    <property type="project" value="UniProtKB-EC"/>
</dbReference>
<comment type="catalytic activity">
    <reaction evidence="6">
        <text>nicotinate beta-D-ribonucleotide + CO2 + diphosphate = quinolinate + 5-phospho-alpha-D-ribose 1-diphosphate + 2 H(+)</text>
        <dbReference type="Rhea" id="RHEA:12733"/>
        <dbReference type="ChEBI" id="CHEBI:15378"/>
        <dbReference type="ChEBI" id="CHEBI:16526"/>
        <dbReference type="ChEBI" id="CHEBI:29959"/>
        <dbReference type="ChEBI" id="CHEBI:33019"/>
        <dbReference type="ChEBI" id="CHEBI:57502"/>
        <dbReference type="ChEBI" id="CHEBI:58017"/>
        <dbReference type="EC" id="2.4.2.19"/>
    </reaction>
</comment>
<comment type="subunit">
    <text evidence="6">Hexamer formed by 3 homodimers.</text>
</comment>
<keyword evidence="4 6" id="KW-0328">Glycosyltransferase</keyword>
<dbReference type="EMBL" id="MIYW01000006">
    <property type="protein sequence ID" value="OIR22399.1"/>
    <property type="molecule type" value="Genomic_DNA"/>
</dbReference>
<protein>
    <recommendedName>
        <fullName evidence="6">Nicotinate-nucleotide pyrophosphorylase [carboxylating]</fullName>
        <ecNumber evidence="6">2.4.2.19</ecNumber>
    </recommendedName>
    <alternativeName>
        <fullName evidence="6">Quinolinate phosphoribosyltransferase [decarboxylating]</fullName>
    </alternativeName>
</protein>
<accession>A0A1J5TNA1</accession>
<evidence type="ECO:0000256" key="4">
    <source>
        <dbReference type="ARBA" id="ARBA00022676"/>
    </source>
</evidence>
<organism evidence="9 10">
    <name type="scientific">Marine Group III euryarchaeote CG-Epi5</name>
    <dbReference type="NCBI Taxonomy" id="1888999"/>
    <lineage>
        <taxon>Archaea</taxon>
        <taxon>Methanobacteriati</taxon>
        <taxon>Thermoplasmatota</taxon>
        <taxon>Thermoplasmata</taxon>
        <taxon>Candidatus Thermoprofundales</taxon>
    </lineage>
</organism>
<dbReference type="FunFam" id="3.20.20.70:FF:000030">
    <property type="entry name" value="Nicotinate-nucleotide pyrophosphorylase, carboxylating"/>
    <property type="match status" value="1"/>
</dbReference>
<comment type="caution">
    <text evidence="9">The sequence shown here is derived from an EMBL/GenBank/DDBJ whole genome shotgun (WGS) entry which is preliminary data.</text>
</comment>
<evidence type="ECO:0000256" key="5">
    <source>
        <dbReference type="ARBA" id="ARBA00022679"/>
    </source>
</evidence>
<reference evidence="9 10" key="1">
    <citation type="submission" date="2016-08" db="EMBL/GenBank/DDBJ databases">
        <title>New Insights into Marine Group III Euryarchaeota, from dark to light.</title>
        <authorList>
            <person name="Haro-Moreno J.M."/>
            <person name="Rodriguez-Valera F."/>
            <person name="Lopez-Garcia P."/>
            <person name="Moreira D."/>
            <person name="Martin-Cuadrado A.B."/>
        </authorList>
    </citation>
    <scope>NUCLEOTIDE SEQUENCE [LARGE SCALE GENOMIC DNA]</scope>
    <source>
        <strain evidence="9">CG-Epi5</strain>
    </source>
</reference>
<dbReference type="InterPro" id="IPR036068">
    <property type="entry name" value="Nicotinate_pribotase-like_C"/>
</dbReference>
<dbReference type="InterPro" id="IPR004393">
    <property type="entry name" value="NadC"/>
</dbReference>
<proteinExistence type="inferred from homology"/>
<dbReference type="Gene3D" id="3.90.1170.20">
    <property type="entry name" value="Quinolinate phosphoribosyl transferase, N-terminal domain"/>
    <property type="match status" value="1"/>
</dbReference>
<dbReference type="SUPFAM" id="SSF54675">
    <property type="entry name" value="Nicotinate/Quinolinate PRTase N-terminal domain-like"/>
    <property type="match status" value="1"/>
</dbReference>
<comment type="similarity">
    <text evidence="2 6">Belongs to the NadC/ModD family.</text>
</comment>
<evidence type="ECO:0000313" key="10">
    <source>
        <dbReference type="Proteomes" id="UP000183686"/>
    </source>
</evidence>